<sequence>MLLAPDDELAVFNDFFLCYHFRNTYETIFFDDQ</sequence>
<gene>
    <name evidence="1" type="ORF">EDC14_1006166</name>
</gene>
<evidence type="ECO:0000313" key="1">
    <source>
        <dbReference type="EMBL" id="TCL72451.1"/>
    </source>
</evidence>
<comment type="caution">
    <text evidence="1">The sequence shown here is derived from an EMBL/GenBank/DDBJ whole genome shotgun (WGS) entry which is preliminary data.</text>
</comment>
<organism evidence="1 2">
    <name type="scientific">Hydrogenispora ethanolica</name>
    <dbReference type="NCBI Taxonomy" id="1082276"/>
    <lineage>
        <taxon>Bacteria</taxon>
        <taxon>Bacillati</taxon>
        <taxon>Bacillota</taxon>
        <taxon>Hydrogenispora</taxon>
    </lineage>
</organism>
<protein>
    <submittedName>
        <fullName evidence="1">Uncharacterized protein</fullName>
    </submittedName>
</protein>
<keyword evidence="2" id="KW-1185">Reference proteome</keyword>
<dbReference type="Proteomes" id="UP000295008">
    <property type="component" value="Unassembled WGS sequence"/>
</dbReference>
<reference evidence="1 2" key="1">
    <citation type="submission" date="2019-03" db="EMBL/GenBank/DDBJ databases">
        <title>Genomic Encyclopedia of Type Strains, Phase IV (KMG-IV): sequencing the most valuable type-strain genomes for metagenomic binning, comparative biology and taxonomic classification.</title>
        <authorList>
            <person name="Goeker M."/>
        </authorList>
    </citation>
    <scope>NUCLEOTIDE SEQUENCE [LARGE SCALE GENOMIC DNA]</scope>
    <source>
        <strain evidence="1 2">LX-B</strain>
    </source>
</reference>
<proteinExistence type="predicted"/>
<evidence type="ECO:0000313" key="2">
    <source>
        <dbReference type="Proteomes" id="UP000295008"/>
    </source>
</evidence>
<dbReference type="EMBL" id="SLUN01000006">
    <property type="protein sequence ID" value="TCL72451.1"/>
    <property type="molecule type" value="Genomic_DNA"/>
</dbReference>
<name>A0A4R1S049_HYDET</name>
<accession>A0A4R1S049</accession>
<dbReference type="AlphaFoldDB" id="A0A4R1S049"/>